<feature type="compositionally biased region" description="Polar residues" evidence="1">
    <location>
        <begin position="1"/>
        <end position="10"/>
    </location>
</feature>
<feature type="transmembrane region" description="Helical" evidence="2">
    <location>
        <begin position="24"/>
        <end position="45"/>
    </location>
</feature>
<evidence type="ECO:0000313" key="4">
    <source>
        <dbReference type="Proteomes" id="UP000816034"/>
    </source>
</evidence>
<dbReference type="RefSeq" id="XP_044554570.1">
    <property type="nucleotide sequence ID" value="XM_044687053.1"/>
</dbReference>
<sequence length="305" mass="34391">MTKATTTGHSGSHRRKHKFQRSGLPTTGFVIITVLAVLLASAYYAEAGSSASSMLKRNNNFVRVIEKYKYLQKSLRLSEMKKKDEMVFSSDFNQRKTSIYDNISNVFDTIYQNISSYEYGIVVVINKKGDVLFSKSYGTKEPFGWPSKNSSYLDDIFAISEVSSSFTATSMLHLSEKGILGGNFDNLDANQYLPDSLKFKPEIIGNFGSVLGHPVISSNDTVTIGSLLTHTTGLDSRLVGSCSRSKVHESEENASEFLLHYLESMRVPRIRKYDFVSSFSHIPFITQPYHLCFVNWWMNLQNSKN</sequence>
<proteinExistence type="predicted"/>
<name>A0AA88KQR2_NAELO</name>
<feature type="region of interest" description="Disordered" evidence="1">
    <location>
        <begin position="1"/>
        <end position="20"/>
    </location>
</feature>
<dbReference type="Gene3D" id="3.40.710.10">
    <property type="entry name" value="DD-peptidase/beta-lactamase superfamily"/>
    <property type="match status" value="1"/>
</dbReference>
<dbReference type="PANTHER" id="PTHR46825:SF9">
    <property type="entry name" value="BETA-LACTAMASE-RELATED DOMAIN-CONTAINING PROTEIN"/>
    <property type="match status" value="1"/>
</dbReference>
<keyword evidence="2" id="KW-0472">Membrane</keyword>
<organism evidence="3 4">
    <name type="scientific">Naegleria lovaniensis</name>
    <name type="common">Amoeba</name>
    <dbReference type="NCBI Taxonomy" id="51637"/>
    <lineage>
        <taxon>Eukaryota</taxon>
        <taxon>Discoba</taxon>
        <taxon>Heterolobosea</taxon>
        <taxon>Tetramitia</taxon>
        <taxon>Eutetramitia</taxon>
        <taxon>Vahlkampfiidae</taxon>
        <taxon>Naegleria</taxon>
    </lineage>
</organism>
<dbReference type="PANTHER" id="PTHR46825">
    <property type="entry name" value="D-ALANYL-D-ALANINE-CARBOXYPEPTIDASE/ENDOPEPTIDASE AMPH"/>
    <property type="match status" value="1"/>
</dbReference>
<dbReference type="InterPro" id="IPR012338">
    <property type="entry name" value="Beta-lactam/transpept-like"/>
</dbReference>
<reference evidence="3 4" key="1">
    <citation type="journal article" date="2018" name="BMC Genomics">
        <title>The genome of Naegleria lovaniensis, the basis for a comparative approach to unravel pathogenicity factors of the human pathogenic amoeba N. fowleri.</title>
        <authorList>
            <person name="Liechti N."/>
            <person name="Schurch N."/>
            <person name="Bruggmann R."/>
            <person name="Wittwer M."/>
        </authorList>
    </citation>
    <scope>NUCLEOTIDE SEQUENCE [LARGE SCALE GENOMIC DNA]</scope>
    <source>
        <strain evidence="3 4">ATCC 30569</strain>
    </source>
</reference>
<evidence type="ECO:0000256" key="1">
    <source>
        <dbReference type="SAM" id="MobiDB-lite"/>
    </source>
</evidence>
<comment type="caution">
    <text evidence="3">The sequence shown here is derived from an EMBL/GenBank/DDBJ whole genome shotgun (WGS) entry which is preliminary data.</text>
</comment>
<feature type="compositionally biased region" description="Basic residues" evidence="1">
    <location>
        <begin position="11"/>
        <end position="20"/>
    </location>
</feature>
<keyword evidence="2" id="KW-0812">Transmembrane</keyword>
<dbReference type="AlphaFoldDB" id="A0AA88KQR2"/>
<keyword evidence="2" id="KW-1133">Transmembrane helix</keyword>
<evidence type="ECO:0008006" key="5">
    <source>
        <dbReference type="Google" id="ProtNLM"/>
    </source>
</evidence>
<dbReference type="InterPro" id="IPR050491">
    <property type="entry name" value="AmpC-like"/>
</dbReference>
<dbReference type="SUPFAM" id="SSF56601">
    <property type="entry name" value="beta-lactamase/transpeptidase-like"/>
    <property type="match status" value="1"/>
</dbReference>
<dbReference type="GeneID" id="68103855"/>
<keyword evidence="4" id="KW-1185">Reference proteome</keyword>
<dbReference type="EMBL" id="PYSW02000004">
    <property type="protein sequence ID" value="KAG2392676.1"/>
    <property type="molecule type" value="Genomic_DNA"/>
</dbReference>
<dbReference type="Proteomes" id="UP000816034">
    <property type="component" value="Unassembled WGS sequence"/>
</dbReference>
<protein>
    <recommendedName>
        <fullName evidence="5">Beta-lactamase-related domain-containing protein</fullName>
    </recommendedName>
</protein>
<evidence type="ECO:0000313" key="3">
    <source>
        <dbReference type="EMBL" id="KAG2392676.1"/>
    </source>
</evidence>
<evidence type="ECO:0000256" key="2">
    <source>
        <dbReference type="SAM" id="Phobius"/>
    </source>
</evidence>
<accession>A0AA88KQR2</accession>
<gene>
    <name evidence="3" type="ORF">C9374_011401</name>
</gene>